<dbReference type="Proteomes" id="UP000052022">
    <property type="component" value="Unassembled WGS sequence"/>
</dbReference>
<evidence type="ECO:0000313" key="3">
    <source>
        <dbReference type="EMBL" id="CUH81849.1"/>
    </source>
</evidence>
<name>A0A0N7M0Z6_9RHOB</name>
<dbReference type="InterPro" id="IPR013099">
    <property type="entry name" value="K_chnl_dom"/>
</dbReference>
<reference evidence="3 4" key="1">
    <citation type="submission" date="2015-09" db="EMBL/GenBank/DDBJ databases">
        <authorList>
            <consortium name="Swine Surveillance"/>
        </authorList>
    </citation>
    <scope>NUCLEOTIDE SEQUENCE [LARGE SCALE GENOMIC DNA]</scope>
    <source>
        <strain evidence="3 4">CECT 7557</strain>
    </source>
</reference>
<feature type="transmembrane region" description="Helical" evidence="1">
    <location>
        <begin position="85"/>
        <end position="104"/>
    </location>
</feature>
<feature type="transmembrane region" description="Helical" evidence="1">
    <location>
        <begin position="6"/>
        <end position="29"/>
    </location>
</feature>
<dbReference type="SUPFAM" id="SSF81324">
    <property type="entry name" value="Voltage-gated potassium channels"/>
    <property type="match status" value="1"/>
</dbReference>
<feature type="transmembrane region" description="Helical" evidence="1">
    <location>
        <begin position="49"/>
        <end position="73"/>
    </location>
</feature>
<dbReference type="Pfam" id="PF07885">
    <property type="entry name" value="Ion_trans_2"/>
    <property type="match status" value="1"/>
</dbReference>
<dbReference type="OrthoDB" id="2974133at2"/>
<sequence>MTLPQQLIWGSLFLGGSLLLETAILLWCVKTLRRHERKLLRHGHNFGHLLVLLIAIGFTVLGHTCQIWIWAAALMGHEIFADWNTAIYFSLATYTTLGYGDIILEPDLRIFAAFAAITGMLAFGVSTAFLIAVMRPMFPTSLSEVQQPSETTERVLKRKPEDF</sequence>
<dbReference type="RefSeq" id="WP_074941832.1">
    <property type="nucleotide sequence ID" value="NZ_CYSD01000042.1"/>
</dbReference>
<evidence type="ECO:0000313" key="4">
    <source>
        <dbReference type="Proteomes" id="UP000052022"/>
    </source>
</evidence>
<keyword evidence="4" id="KW-1185">Reference proteome</keyword>
<keyword evidence="1" id="KW-0472">Membrane</keyword>
<keyword evidence="3" id="KW-0406">Ion transport</keyword>
<proteinExistence type="predicted"/>
<dbReference type="EMBL" id="CYSD01000042">
    <property type="protein sequence ID" value="CUH81849.1"/>
    <property type="molecule type" value="Genomic_DNA"/>
</dbReference>
<keyword evidence="1" id="KW-1133">Transmembrane helix</keyword>
<feature type="domain" description="Potassium channel" evidence="2">
    <location>
        <begin position="67"/>
        <end position="134"/>
    </location>
</feature>
<evidence type="ECO:0000256" key="1">
    <source>
        <dbReference type="SAM" id="Phobius"/>
    </source>
</evidence>
<dbReference type="GO" id="GO:0034220">
    <property type="term" value="P:monoatomic ion transmembrane transport"/>
    <property type="evidence" value="ECO:0007669"/>
    <property type="project" value="UniProtKB-KW"/>
</dbReference>
<dbReference type="Gene3D" id="1.10.287.70">
    <property type="match status" value="1"/>
</dbReference>
<protein>
    <submittedName>
        <fullName evidence="3">Voltage-gated potassium channel</fullName>
    </submittedName>
</protein>
<feature type="transmembrane region" description="Helical" evidence="1">
    <location>
        <begin position="111"/>
        <end position="134"/>
    </location>
</feature>
<evidence type="ECO:0000259" key="2">
    <source>
        <dbReference type="Pfam" id="PF07885"/>
    </source>
</evidence>
<accession>A0A0N7M0Z6</accession>
<dbReference type="STRING" id="928856.SAMN04488049_102477"/>
<keyword evidence="3" id="KW-0407">Ion channel</keyword>
<organism evidence="3 4">
    <name type="scientific">Tritonibacter multivorans</name>
    <dbReference type="NCBI Taxonomy" id="928856"/>
    <lineage>
        <taxon>Bacteria</taxon>
        <taxon>Pseudomonadati</taxon>
        <taxon>Pseudomonadota</taxon>
        <taxon>Alphaproteobacteria</taxon>
        <taxon>Rhodobacterales</taxon>
        <taxon>Paracoccaceae</taxon>
        <taxon>Tritonibacter</taxon>
    </lineage>
</organism>
<dbReference type="AlphaFoldDB" id="A0A0N7M0Z6"/>
<keyword evidence="3" id="KW-0813">Transport</keyword>
<keyword evidence="1" id="KW-0812">Transmembrane</keyword>
<gene>
    <name evidence="3" type="ORF">TRM7557_03640</name>
</gene>